<evidence type="ECO:0000313" key="4">
    <source>
        <dbReference type="Proteomes" id="UP001177258"/>
    </source>
</evidence>
<reference evidence="2" key="2">
    <citation type="submission" date="2023-07" db="EMBL/GenBank/DDBJ databases">
        <authorList>
            <person name="Aydin F."/>
            <person name="Tarhane S."/>
            <person name="Saticioglu I.B."/>
            <person name="Karakaya E."/>
            <person name="Abay S."/>
            <person name="Guran O."/>
            <person name="Bozkurt E."/>
            <person name="Uzum N."/>
            <person name="Olgun K."/>
            <person name="Jablonski D."/>
        </authorList>
    </citation>
    <scope>NUCLEOTIDE SEQUENCE</scope>
    <source>
        <strain evidence="2">Faydin-H75</strain>
    </source>
</reference>
<keyword evidence="5" id="KW-1185">Reference proteome</keyword>
<dbReference type="Proteomes" id="UP001240777">
    <property type="component" value="Unassembled WGS sequence"/>
</dbReference>
<dbReference type="AlphaFoldDB" id="A0AA90PKJ0"/>
<reference evidence="3 5" key="1">
    <citation type="submission" date="2023-07" db="EMBL/GenBank/DDBJ databases">
        <title>Unpublished Manusciprt.</title>
        <authorList>
            <person name="Aydin F."/>
            <person name="Tarhane S."/>
            <person name="Saticioglu I.B."/>
            <person name="Karakaya E."/>
            <person name="Abay S."/>
            <person name="Guran O."/>
            <person name="Bozkurt E."/>
            <person name="Uzum N."/>
            <person name="Olgun K."/>
            <person name="Jablonski D."/>
        </authorList>
    </citation>
    <scope>NUCLEOTIDE SEQUENCE</scope>
    <source>
        <strain evidence="5">faydin-H75</strain>
        <strain evidence="3">Faydin-H76</strain>
    </source>
</reference>
<organism evidence="3 4">
    <name type="scientific">Helicobacter cappadocius</name>
    <dbReference type="NCBI Taxonomy" id="3063998"/>
    <lineage>
        <taxon>Bacteria</taxon>
        <taxon>Pseudomonadati</taxon>
        <taxon>Campylobacterota</taxon>
        <taxon>Epsilonproteobacteria</taxon>
        <taxon>Campylobacterales</taxon>
        <taxon>Helicobacteraceae</taxon>
        <taxon>Helicobacter</taxon>
    </lineage>
</organism>
<accession>A0AA90PKJ0</accession>
<dbReference type="Proteomes" id="UP001177258">
    <property type="component" value="Unassembled WGS sequence"/>
</dbReference>
<dbReference type="EMBL" id="JAUYZK010000006">
    <property type="protein sequence ID" value="MDP2539190.1"/>
    <property type="molecule type" value="Genomic_DNA"/>
</dbReference>
<dbReference type="SUPFAM" id="SSF52833">
    <property type="entry name" value="Thioredoxin-like"/>
    <property type="match status" value="1"/>
</dbReference>
<feature type="domain" description="Disulfide isomerase DsbG N-terminal" evidence="1">
    <location>
        <begin position="22"/>
        <end position="108"/>
    </location>
</feature>
<dbReference type="Gene3D" id="3.10.450.520">
    <property type="match status" value="1"/>
</dbReference>
<dbReference type="RefSeq" id="WP_305517110.1">
    <property type="nucleotide sequence ID" value="NZ_JAUPEV010000006.1"/>
</dbReference>
<gene>
    <name evidence="2" type="ORF">Q5I04_05000</name>
    <name evidence="3" type="ORF">Q5I06_05315</name>
</gene>
<sequence length="233" mass="26235">MKKTLVFLLISFCVLYANLPIEKTLKEDQGIDIKVIDSVDSGVDGLNITTLEQPDGFRIPVLSSKDGKTVIGIPDLLISGNEKFKDTLQKIYEEITKHNDNIREKSVLEVFKKHNDKVIKLEGKNKSKITYMVVDPNCPYCHQEIQKLGETLENSNVYMLVIGALGMDSVKKAATFYEEIKDKKSQKDKIKLIHEAFEKSYKPKGGVDISKMMIIGRELAQAGVNAVPYIIKK</sequence>
<reference evidence="2 4" key="3">
    <citation type="journal article" date="2024" name="Syst. Appl. Microbiol.">
        <title>Helicobacter cappadocius sp. nov., from lizards: The first psychrotrophic Helicobacter species.</title>
        <authorList>
            <person name="Aydin F."/>
            <person name="Tarhane S."/>
            <person name="Karakaya E."/>
            <person name="Abay S."/>
            <person name="Kayman T."/>
            <person name="Guran O."/>
            <person name="Bozkurt E."/>
            <person name="Uzum N."/>
            <person name="Avci A."/>
            <person name="Olgun K."/>
            <person name="Jablonski D."/>
            <person name="Guran C."/>
            <person name="Burcin Saticioglu I."/>
        </authorList>
    </citation>
    <scope>NUCLEOTIDE SEQUENCE [LARGE SCALE GENOMIC DNA]</scope>
    <source>
        <strain evidence="2">Faydin-H75</strain>
        <strain evidence="4">faydin-H76</strain>
    </source>
</reference>
<evidence type="ECO:0000313" key="2">
    <source>
        <dbReference type="EMBL" id="MDO7253266.1"/>
    </source>
</evidence>
<dbReference type="EMBL" id="JAUPEV010000006">
    <property type="protein sequence ID" value="MDO7253266.1"/>
    <property type="molecule type" value="Genomic_DNA"/>
</dbReference>
<dbReference type="Pfam" id="PF18257">
    <property type="entry name" value="DsbG_N"/>
    <property type="match status" value="1"/>
</dbReference>
<comment type="caution">
    <text evidence="3">The sequence shown here is derived from an EMBL/GenBank/DDBJ whole genome shotgun (WGS) entry which is preliminary data.</text>
</comment>
<evidence type="ECO:0000259" key="1">
    <source>
        <dbReference type="Pfam" id="PF18257"/>
    </source>
</evidence>
<name>A0AA90PKJ0_9HELI</name>
<dbReference type="InterPro" id="IPR041556">
    <property type="entry name" value="DsbG_N"/>
</dbReference>
<evidence type="ECO:0000313" key="5">
    <source>
        <dbReference type="Proteomes" id="UP001240777"/>
    </source>
</evidence>
<evidence type="ECO:0000313" key="3">
    <source>
        <dbReference type="EMBL" id="MDP2539190.1"/>
    </source>
</evidence>
<dbReference type="InterPro" id="IPR036249">
    <property type="entry name" value="Thioredoxin-like_sf"/>
</dbReference>
<dbReference type="Gene3D" id="3.40.30.10">
    <property type="entry name" value="Glutaredoxin"/>
    <property type="match status" value="1"/>
</dbReference>
<protein>
    <recommendedName>
        <fullName evidence="1">Disulfide isomerase DsbG N-terminal domain-containing protein</fullName>
    </recommendedName>
</protein>
<proteinExistence type="predicted"/>